<protein>
    <submittedName>
        <fullName evidence="1">Uncharacterized protein</fullName>
    </submittedName>
</protein>
<name>A0A6M3IL61_9ZZZZ</name>
<sequence>MSVNRKGRKSLLRCDKKPKKKKTGRPFARELIRKAKDELPKIYEIGMTHPDILKALGISANQYTTWNFRHGDDPALKELIAKIDECHEKSMDTFFKWIGHKIVEHMGEGMSLEEMAGYYYTTSKTLQRWIADHDLQDFYDIGKARYEFFWKKMGRDGFEKRMFKTALWQINMKNRWRSFGSGEKWAEQIEVDGNFSIDANAVLSAKATQERILKIQMMELERSGAITINKPDEVKKITDETASSDGKESG</sequence>
<proteinExistence type="predicted"/>
<organism evidence="1">
    <name type="scientific">viral metagenome</name>
    <dbReference type="NCBI Taxonomy" id="1070528"/>
    <lineage>
        <taxon>unclassified sequences</taxon>
        <taxon>metagenomes</taxon>
        <taxon>organismal metagenomes</taxon>
    </lineage>
</organism>
<dbReference type="AlphaFoldDB" id="A0A6M3IL61"/>
<gene>
    <name evidence="1" type="ORF">MM415B01710_0006</name>
</gene>
<evidence type="ECO:0000313" key="1">
    <source>
        <dbReference type="EMBL" id="QJA57122.1"/>
    </source>
</evidence>
<dbReference type="EMBL" id="MT141255">
    <property type="protein sequence ID" value="QJA57122.1"/>
    <property type="molecule type" value="Genomic_DNA"/>
</dbReference>
<accession>A0A6M3IL61</accession>
<reference evidence="1" key="1">
    <citation type="submission" date="2020-03" db="EMBL/GenBank/DDBJ databases">
        <title>The deep terrestrial virosphere.</title>
        <authorList>
            <person name="Holmfeldt K."/>
            <person name="Nilsson E."/>
            <person name="Simone D."/>
            <person name="Lopez-Fernandez M."/>
            <person name="Wu X."/>
            <person name="de Brujin I."/>
            <person name="Lundin D."/>
            <person name="Andersson A."/>
            <person name="Bertilsson S."/>
            <person name="Dopson M."/>
        </authorList>
    </citation>
    <scope>NUCLEOTIDE SEQUENCE</scope>
    <source>
        <strain evidence="1">MM415B01710</strain>
    </source>
</reference>